<evidence type="ECO:0000256" key="6">
    <source>
        <dbReference type="ARBA" id="ARBA00022670"/>
    </source>
</evidence>
<evidence type="ECO:0000256" key="8">
    <source>
        <dbReference type="ARBA" id="ARBA00022801"/>
    </source>
</evidence>
<evidence type="ECO:0000256" key="14">
    <source>
        <dbReference type="RuleBase" id="RU004447"/>
    </source>
</evidence>
<comment type="cofactor">
    <cofactor evidence="2">
        <name>Zn(2+)</name>
        <dbReference type="ChEBI" id="CHEBI:29105"/>
    </cofactor>
</comment>
<sequence length="492" mass="54385">MSLLVAASRSSSSSRVLSSAFTKRVIVGQGTLAASFASSAATTDYDSTEFPDYVLRAPTTDVTTLSNGLRVGSETTIGAETATVGVWIDSGSRYETSANNGAAHFLEHMAFKGTSNRTQKQLEEQIENMGGHLNAYTSREQTAYFAKVFKQDVPTAIEIIADILLNSKLDQVAIDRERDVILREMEEVNKNQEELVLDHLHSTAFQGSSLGRTILGSEQNIRSLTRDQLVEYVTTQYTAPRMVVSGAGAIDHTQLCDLADQHFGSLPTTSGGVDVSMEPAVFTGSDYRVKFNSEDVAYMAIAFPTASWTSEYAFPLMLMQLLLGSYDRASGMGANYASNLCQDVAENELAYSLNTFNTHYKDTGLFGVYAVMPDNKVDDCSWYIMNNLIRLVHSVGDDEVERAKVSLKAAMLMNLDGHNNVAEEIGRSLLNYGRRMTPAEVFSRIDTVTTDDIKATAYKFFNDKDHSLAAVGGIHELPDYTWFRRHSYWLRY</sequence>
<feature type="domain" description="Peptidase M16 N-terminal" evidence="15">
    <location>
        <begin position="71"/>
        <end position="216"/>
    </location>
</feature>
<evidence type="ECO:0000256" key="4">
    <source>
        <dbReference type="ARBA" id="ARBA00007261"/>
    </source>
</evidence>
<dbReference type="Pfam" id="PF05193">
    <property type="entry name" value="Peptidase_M16_C"/>
    <property type="match status" value="1"/>
</dbReference>
<dbReference type="Pfam" id="PF00675">
    <property type="entry name" value="Peptidase_M16"/>
    <property type="match status" value="1"/>
</dbReference>
<dbReference type="PANTHER" id="PTHR11851:SF149">
    <property type="entry name" value="GH01077P"/>
    <property type="match status" value="1"/>
</dbReference>
<evidence type="ECO:0000256" key="9">
    <source>
        <dbReference type="ARBA" id="ARBA00022833"/>
    </source>
</evidence>
<dbReference type="InterPro" id="IPR007863">
    <property type="entry name" value="Peptidase_M16_C"/>
</dbReference>
<evidence type="ECO:0000256" key="7">
    <source>
        <dbReference type="ARBA" id="ARBA00022723"/>
    </source>
</evidence>
<evidence type="ECO:0000256" key="12">
    <source>
        <dbReference type="ARBA" id="ARBA00023128"/>
    </source>
</evidence>
<dbReference type="Proteomes" id="UP000095751">
    <property type="component" value="Unassembled WGS sequence"/>
</dbReference>
<dbReference type="GO" id="GO:0046872">
    <property type="term" value="F:metal ion binding"/>
    <property type="evidence" value="ECO:0007669"/>
    <property type="project" value="UniProtKB-KW"/>
</dbReference>
<keyword evidence="12" id="KW-0496">Mitochondrion</keyword>
<keyword evidence="8" id="KW-0378">Hydrolase</keyword>
<dbReference type="FunFam" id="3.30.830.10:FF:000001">
    <property type="entry name" value="Mitochondrial-processing peptidase subunit beta, mitochondrial"/>
    <property type="match status" value="1"/>
</dbReference>
<dbReference type="SUPFAM" id="SSF63411">
    <property type="entry name" value="LuxS/MPP-like metallohydrolase"/>
    <property type="match status" value="2"/>
</dbReference>
<dbReference type="GO" id="GO:0005759">
    <property type="term" value="C:mitochondrial matrix"/>
    <property type="evidence" value="ECO:0007669"/>
    <property type="project" value="UniProtKB-ARBA"/>
</dbReference>
<dbReference type="InParanoid" id="A0A1E7F9U5"/>
<feature type="domain" description="Peptidase M16 C-terminal" evidence="16">
    <location>
        <begin position="223"/>
        <end position="404"/>
    </location>
</feature>
<reference evidence="17 18" key="1">
    <citation type="submission" date="2016-09" db="EMBL/GenBank/DDBJ databases">
        <title>Extensive genetic diversity and differential bi-allelic expression allows diatom success in the polar Southern Ocean.</title>
        <authorList>
            <consortium name="DOE Joint Genome Institute"/>
            <person name="Mock T."/>
            <person name="Otillar R.P."/>
            <person name="Strauss J."/>
            <person name="Dupont C."/>
            <person name="Frickenhaus S."/>
            <person name="Maumus F."/>
            <person name="Mcmullan M."/>
            <person name="Sanges R."/>
            <person name="Schmutz J."/>
            <person name="Toseland A."/>
            <person name="Valas R."/>
            <person name="Veluchamy A."/>
            <person name="Ward B.J."/>
            <person name="Allen A."/>
            <person name="Barry K."/>
            <person name="Falciatore A."/>
            <person name="Ferrante M."/>
            <person name="Fortunato A.E."/>
            <person name="Gloeckner G."/>
            <person name="Gruber A."/>
            <person name="Hipkin R."/>
            <person name="Janech M."/>
            <person name="Kroth P."/>
            <person name="Leese F."/>
            <person name="Lindquist E."/>
            <person name="Lyon B.R."/>
            <person name="Martin J."/>
            <person name="Mayer C."/>
            <person name="Parker M."/>
            <person name="Quesneville H."/>
            <person name="Raymond J."/>
            <person name="Uhlig C."/>
            <person name="Valentin K.U."/>
            <person name="Worden A.Z."/>
            <person name="Armbrust E.V."/>
            <person name="Bowler C."/>
            <person name="Green B."/>
            <person name="Moulton V."/>
            <person name="Van Oosterhout C."/>
            <person name="Grigoriev I."/>
        </authorList>
    </citation>
    <scope>NUCLEOTIDE SEQUENCE [LARGE SCALE GENOMIC DNA]</scope>
    <source>
        <strain evidence="17 18">CCMP1102</strain>
    </source>
</reference>
<evidence type="ECO:0000313" key="18">
    <source>
        <dbReference type="Proteomes" id="UP000095751"/>
    </source>
</evidence>
<comment type="similarity">
    <text evidence="4 14">Belongs to the peptidase M16 family.</text>
</comment>
<dbReference type="InterPro" id="IPR011765">
    <property type="entry name" value="Pept_M16_N"/>
</dbReference>
<accession>A0A1E7F9U5</accession>
<dbReference type="PANTHER" id="PTHR11851">
    <property type="entry name" value="METALLOPROTEASE"/>
    <property type="match status" value="1"/>
</dbReference>
<keyword evidence="18" id="KW-1185">Reference proteome</keyword>
<evidence type="ECO:0000256" key="3">
    <source>
        <dbReference type="ARBA" id="ARBA00004173"/>
    </source>
</evidence>
<comment type="subcellular location">
    <subcellularLocation>
        <location evidence="3">Mitochondrion</location>
    </subcellularLocation>
</comment>
<dbReference type="FunCoup" id="A0A1E7F9U5">
    <property type="interactions" value="363"/>
</dbReference>
<dbReference type="Gene3D" id="3.30.830.10">
    <property type="entry name" value="Metalloenzyme, LuxS/M16 peptidase-like"/>
    <property type="match status" value="2"/>
</dbReference>
<keyword evidence="10" id="KW-0809">Transit peptide</keyword>
<dbReference type="GO" id="GO:0006508">
    <property type="term" value="P:proteolysis"/>
    <property type="evidence" value="ECO:0007669"/>
    <property type="project" value="UniProtKB-KW"/>
</dbReference>
<dbReference type="InterPro" id="IPR050361">
    <property type="entry name" value="MPP/UQCRC_Complex"/>
</dbReference>
<evidence type="ECO:0000256" key="1">
    <source>
        <dbReference type="ARBA" id="ARBA00001098"/>
    </source>
</evidence>
<dbReference type="GO" id="GO:0004222">
    <property type="term" value="F:metalloendopeptidase activity"/>
    <property type="evidence" value="ECO:0007669"/>
    <property type="project" value="UniProtKB-EC"/>
</dbReference>
<evidence type="ECO:0000256" key="13">
    <source>
        <dbReference type="ARBA" id="ARBA00031018"/>
    </source>
</evidence>
<evidence type="ECO:0000256" key="10">
    <source>
        <dbReference type="ARBA" id="ARBA00022946"/>
    </source>
</evidence>
<dbReference type="AlphaFoldDB" id="A0A1E7F9U5"/>
<dbReference type="OrthoDB" id="10251424at2759"/>
<keyword evidence="7" id="KW-0479">Metal-binding</keyword>
<keyword evidence="6" id="KW-0645">Protease</keyword>
<evidence type="ECO:0000259" key="15">
    <source>
        <dbReference type="Pfam" id="PF00675"/>
    </source>
</evidence>
<evidence type="ECO:0000313" key="17">
    <source>
        <dbReference type="EMBL" id="OEU14950.1"/>
    </source>
</evidence>
<dbReference type="KEGG" id="fcy:FRACYDRAFT_170828"/>
<keyword evidence="9" id="KW-0862">Zinc</keyword>
<dbReference type="FunFam" id="3.30.830.10:FF:000002">
    <property type="entry name" value="Mitochondrial-processing peptidase subunit beta"/>
    <property type="match status" value="1"/>
</dbReference>
<evidence type="ECO:0000259" key="16">
    <source>
        <dbReference type="Pfam" id="PF05193"/>
    </source>
</evidence>
<protein>
    <recommendedName>
        <fullName evidence="5">mitochondrial processing peptidase</fullName>
        <ecNumber evidence="5">3.4.24.64</ecNumber>
    </recommendedName>
    <alternativeName>
        <fullName evidence="13">Beta-MPP</fullName>
    </alternativeName>
</protein>
<proteinExistence type="inferred from homology"/>
<dbReference type="InterPro" id="IPR011249">
    <property type="entry name" value="Metalloenz_LuxS/M16"/>
</dbReference>
<organism evidence="17 18">
    <name type="scientific">Fragilariopsis cylindrus CCMP1102</name>
    <dbReference type="NCBI Taxonomy" id="635003"/>
    <lineage>
        <taxon>Eukaryota</taxon>
        <taxon>Sar</taxon>
        <taxon>Stramenopiles</taxon>
        <taxon>Ochrophyta</taxon>
        <taxon>Bacillariophyta</taxon>
        <taxon>Bacillariophyceae</taxon>
        <taxon>Bacillariophycidae</taxon>
        <taxon>Bacillariales</taxon>
        <taxon>Bacillariaceae</taxon>
        <taxon>Fragilariopsis</taxon>
    </lineage>
</organism>
<keyword evidence="11" id="KW-0482">Metalloprotease</keyword>
<dbReference type="EMBL" id="KV784360">
    <property type="protein sequence ID" value="OEU14950.1"/>
    <property type="molecule type" value="Genomic_DNA"/>
</dbReference>
<dbReference type="InterPro" id="IPR001431">
    <property type="entry name" value="Pept_M16_Zn_BS"/>
</dbReference>
<gene>
    <name evidence="17" type="ORF">FRACYDRAFT_170828</name>
</gene>
<dbReference type="EC" id="3.4.24.64" evidence="5"/>
<name>A0A1E7F9U5_9STRA</name>
<evidence type="ECO:0000256" key="5">
    <source>
        <dbReference type="ARBA" id="ARBA00012299"/>
    </source>
</evidence>
<evidence type="ECO:0000256" key="11">
    <source>
        <dbReference type="ARBA" id="ARBA00023049"/>
    </source>
</evidence>
<evidence type="ECO:0000256" key="2">
    <source>
        <dbReference type="ARBA" id="ARBA00001947"/>
    </source>
</evidence>
<dbReference type="PROSITE" id="PS00143">
    <property type="entry name" value="INSULINASE"/>
    <property type="match status" value="1"/>
</dbReference>
<comment type="catalytic activity">
    <reaction evidence="1">
        <text>Release of N-terminal transit peptides from precursor proteins imported into the mitochondrion, typically with Arg in position P2.</text>
        <dbReference type="EC" id="3.4.24.64"/>
    </reaction>
</comment>